<evidence type="ECO:0000313" key="2">
    <source>
        <dbReference type="Proteomes" id="UP000005435"/>
    </source>
</evidence>
<proteinExistence type="predicted"/>
<evidence type="ECO:0000313" key="1">
    <source>
        <dbReference type="EMBL" id="AEV68168.1"/>
    </source>
</evidence>
<sequence length="90" mass="9470">MMSSITAAKLAVTLSKAGTAGYITYKTAMHNSLVLLAVTGMGIALNATTKEQVFTNAVTEGFKAGFAAIKTGGKMELITRKRVVSEREVT</sequence>
<dbReference type="STRING" id="720554.Clocl_1523"/>
<dbReference type="KEGG" id="ccl:Clocl_1523"/>
<dbReference type="AlphaFoldDB" id="G8M250"/>
<dbReference type="EMBL" id="CP003065">
    <property type="protein sequence ID" value="AEV68168.1"/>
    <property type="molecule type" value="Genomic_DNA"/>
</dbReference>
<gene>
    <name evidence="1" type="ordered locus">Clocl_1523</name>
</gene>
<reference evidence="1 2" key="2">
    <citation type="journal article" date="2012" name="Stand. Genomic Sci.">
        <title>Complete Genome Sequence of Clostridium clariflavum DSM 19732.</title>
        <authorList>
            <person name="Izquierdo J.A."/>
            <person name="Goodwin L."/>
            <person name="Davenport K.W."/>
            <person name="Teshima H."/>
            <person name="Bruce D."/>
            <person name="Detter C."/>
            <person name="Tapia R."/>
            <person name="Han S."/>
            <person name="Land M."/>
            <person name="Hauser L."/>
            <person name="Jeffries C.D."/>
            <person name="Han J."/>
            <person name="Pitluck S."/>
            <person name="Nolan M."/>
            <person name="Chen A."/>
            <person name="Huntemann M."/>
            <person name="Mavromatis K."/>
            <person name="Mikhailova N."/>
            <person name="Liolios K."/>
            <person name="Woyke T."/>
            <person name="Lynd L.R."/>
        </authorList>
    </citation>
    <scope>NUCLEOTIDE SEQUENCE [LARGE SCALE GENOMIC DNA]</scope>
    <source>
        <strain evidence="2">DSM 19732 / NBRC 101661 / EBR45</strain>
    </source>
</reference>
<protein>
    <submittedName>
        <fullName evidence="1">Uncharacterized protein</fullName>
    </submittedName>
</protein>
<organism evidence="1 2">
    <name type="scientific">Acetivibrio clariflavus (strain DSM 19732 / NBRC 101661 / EBR45)</name>
    <name type="common">Clostridium clariflavum</name>
    <dbReference type="NCBI Taxonomy" id="720554"/>
    <lineage>
        <taxon>Bacteria</taxon>
        <taxon>Bacillati</taxon>
        <taxon>Bacillota</taxon>
        <taxon>Clostridia</taxon>
        <taxon>Eubacteriales</taxon>
        <taxon>Oscillospiraceae</taxon>
        <taxon>Acetivibrio</taxon>
    </lineage>
</organism>
<accession>G8M250</accession>
<reference evidence="2" key="1">
    <citation type="submission" date="2011-12" db="EMBL/GenBank/DDBJ databases">
        <title>Complete sequence of Clostridium clariflavum DSM 19732.</title>
        <authorList>
            <consortium name="US DOE Joint Genome Institute"/>
            <person name="Lucas S."/>
            <person name="Han J."/>
            <person name="Lapidus A."/>
            <person name="Cheng J.-F."/>
            <person name="Goodwin L."/>
            <person name="Pitluck S."/>
            <person name="Peters L."/>
            <person name="Teshima H."/>
            <person name="Detter J.C."/>
            <person name="Han C."/>
            <person name="Tapia R."/>
            <person name="Land M."/>
            <person name="Hauser L."/>
            <person name="Kyrpides N."/>
            <person name="Ivanova N."/>
            <person name="Pagani I."/>
            <person name="Kitzmiller T."/>
            <person name="Lynd L."/>
            <person name="Izquierdo J."/>
            <person name="Woyke T."/>
        </authorList>
    </citation>
    <scope>NUCLEOTIDE SEQUENCE [LARGE SCALE GENOMIC DNA]</scope>
    <source>
        <strain evidence="2">DSM 19732 / NBRC 101661 / EBR45</strain>
    </source>
</reference>
<dbReference type="HOGENOM" id="CLU_2435615_0_0_9"/>
<name>G8M250_ACECE</name>
<keyword evidence="2" id="KW-1185">Reference proteome</keyword>
<dbReference type="Proteomes" id="UP000005435">
    <property type="component" value="Chromosome"/>
</dbReference>